<dbReference type="InterPro" id="IPR036249">
    <property type="entry name" value="Thioredoxin-like_sf"/>
</dbReference>
<dbReference type="InterPro" id="IPR050620">
    <property type="entry name" value="Thioredoxin_H-type-like"/>
</dbReference>
<feature type="domain" description="Thioredoxin" evidence="1">
    <location>
        <begin position="1"/>
        <end position="113"/>
    </location>
</feature>
<protein>
    <recommendedName>
        <fullName evidence="1">Thioredoxin domain-containing protein</fullName>
    </recommendedName>
</protein>
<proteinExistence type="predicted"/>
<evidence type="ECO:0000313" key="3">
    <source>
        <dbReference type="Proteomes" id="UP001141552"/>
    </source>
</evidence>
<dbReference type="EMBL" id="JAKUCV010001549">
    <property type="protein sequence ID" value="KAJ4845875.1"/>
    <property type="molecule type" value="Genomic_DNA"/>
</dbReference>
<dbReference type="PANTHER" id="PTHR10438">
    <property type="entry name" value="THIOREDOXIN"/>
    <property type="match status" value="1"/>
</dbReference>
<dbReference type="PROSITE" id="PS51352">
    <property type="entry name" value="THIOREDOXIN_2"/>
    <property type="match status" value="1"/>
</dbReference>
<organism evidence="2 3">
    <name type="scientific">Turnera subulata</name>
    <dbReference type="NCBI Taxonomy" id="218843"/>
    <lineage>
        <taxon>Eukaryota</taxon>
        <taxon>Viridiplantae</taxon>
        <taxon>Streptophyta</taxon>
        <taxon>Embryophyta</taxon>
        <taxon>Tracheophyta</taxon>
        <taxon>Spermatophyta</taxon>
        <taxon>Magnoliopsida</taxon>
        <taxon>eudicotyledons</taxon>
        <taxon>Gunneridae</taxon>
        <taxon>Pentapetalae</taxon>
        <taxon>rosids</taxon>
        <taxon>fabids</taxon>
        <taxon>Malpighiales</taxon>
        <taxon>Passifloraceae</taxon>
        <taxon>Turnera</taxon>
    </lineage>
</organism>
<dbReference type="CDD" id="cd02947">
    <property type="entry name" value="TRX_family"/>
    <property type="match status" value="1"/>
</dbReference>
<dbReference type="Gene3D" id="3.40.30.10">
    <property type="entry name" value="Glutaredoxin"/>
    <property type="match status" value="1"/>
</dbReference>
<reference evidence="2" key="2">
    <citation type="journal article" date="2023" name="Plants (Basel)">
        <title>Annotation of the Turnera subulata (Passifloraceae) Draft Genome Reveals the S-Locus Evolved after the Divergence of Turneroideae from Passifloroideae in a Stepwise Manner.</title>
        <authorList>
            <person name="Henning P.M."/>
            <person name="Roalson E.H."/>
            <person name="Mir W."/>
            <person name="McCubbin A.G."/>
            <person name="Shore J.S."/>
        </authorList>
    </citation>
    <scope>NUCLEOTIDE SEQUENCE</scope>
    <source>
        <strain evidence="2">F60SS</strain>
    </source>
</reference>
<dbReference type="InterPro" id="IPR013766">
    <property type="entry name" value="Thioredoxin_domain"/>
</dbReference>
<sequence>MAEEGQVIACHTQEAWREHLVKGRQSNKLFVVYFTASWCEPSKLMSPVVDELAKKFPDVLFLKVDVDELESVAKDWGVEGTPKFVFLKDHRVMGKFVGANKGKLLELTQTHAVA</sequence>
<evidence type="ECO:0000313" key="2">
    <source>
        <dbReference type="EMBL" id="KAJ4845875.1"/>
    </source>
</evidence>
<reference evidence="2" key="1">
    <citation type="submission" date="2022-02" db="EMBL/GenBank/DDBJ databases">
        <authorList>
            <person name="Henning P.M."/>
            <person name="McCubbin A.G."/>
            <person name="Shore J.S."/>
        </authorList>
    </citation>
    <scope>NUCLEOTIDE SEQUENCE</scope>
    <source>
        <strain evidence="2">F60SS</strain>
        <tissue evidence="2">Leaves</tissue>
    </source>
</reference>
<comment type="caution">
    <text evidence="2">The sequence shown here is derived from an EMBL/GenBank/DDBJ whole genome shotgun (WGS) entry which is preliminary data.</text>
</comment>
<gene>
    <name evidence="2" type="ORF">Tsubulata_015936</name>
</gene>
<evidence type="ECO:0000259" key="1">
    <source>
        <dbReference type="PROSITE" id="PS51352"/>
    </source>
</evidence>
<dbReference type="OrthoDB" id="10263751at2759"/>
<keyword evidence="3" id="KW-1185">Reference proteome</keyword>
<dbReference type="Pfam" id="PF00085">
    <property type="entry name" value="Thioredoxin"/>
    <property type="match status" value="1"/>
</dbReference>
<dbReference type="PANTHER" id="PTHR10438:SF425">
    <property type="entry name" value="THIOREDOXIN H1"/>
    <property type="match status" value="1"/>
</dbReference>
<dbReference type="Proteomes" id="UP001141552">
    <property type="component" value="Unassembled WGS sequence"/>
</dbReference>
<accession>A0A9Q0G9E3</accession>
<name>A0A9Q0G9E3_9ROSI</name>
<dbReference type="AlphaFoldDB" id="A0A9Q0G9E3"/>
<dbReference type="SUPFAM" id="SSF52833">
    <property type="entry name" value="Thioredoxin-like"/>
    <property type="match status" value="1"/>
</dbReference>